<feature type="active site" description="Glycyl thioester intermediate" evidence="10">
    <location>
        <position position="138"/>
    </location>
</feature>
<gene>
    <name evidence="13" type="ORF">HYH02_002918</name>
</gene>
<comment type="similarity">
    <text evidence="2 11">Belongs to the ubiquitin-activating E1 family. UBA3 subfamily.</text>
</comment>
<dbReference type="PANTHER" id="PTHR10953">
    <property type="entry name" value="UBIQUITIN-ACTIVATING ENZYME E1"/>
    <property type="match status" value="1"/>
</dbReference>
<feature type="domain" description="E2 binding" evidence="12">
    <location>
        <begin position="271"/>
        <end position="360"/>
    </location>
</feature>
<dbReference type="PROSITE" id="PS00865">
    <property type="entry name" value="UBIQUITIN_ACTIVAT_2"/>
    <property type="match status" value="1"/>
</dbReference>
<evidence type="ECO:0000259" key="12">
    <source>
        <dbReference type="SMART" id="SM01181"/>
    </source>
</evidence>
<keyword evidence="4 11" id="KW-0436">Ligase</keyword>
<dbReference type="Pfam" id="PF00899">
    <property type="entry name" value="ThiF"/>
    <property type="match status" value="1"/>
</dbReference>
<comment type="catalytic activity">
    <reaction evidence="9 11">
        <text>ATP + [NEDD8 protein] + [E1 NEDD8-activating enzyme]-L-cysteine = AMP + diphosphate + [E1 NEDD8-activating enzyme]-S-[NEDD8 protein]-yl-L-cysteine.</text>
        <dbReference type="EC" id="6.2.1.64"/>
    </reaction>
</comment>
<evidence type="ECO:0000256" key="9">
    <source>
        <dbReference type="ARBA" id="ARBA00024626"/>
    </source>
</evidence>
<dbReference type="InterPro" id="IPR033127">
    <property type="entry name" value="UBQ-activ_enz_E1_Cys_AS"/>
</dbReference>
<evidence type="ECO:0000256" key="1">
    <source>
        <dbReference type="ARBA" id="ARBA00005032"/>
    </source>
</evidence>
<dbReference type="Pfam" id="PF08825">
    <property type="entry name" value="E2_bind"/>
    <property type="match status" value="1"/>
</dbReference>
<dbReference type="InterPro" id="IPR023318">
    <property type="entry name" value="Ub_act_enz_dom_a_sf"/>
</dbReference>
<protein>
    <recommendedName>
        <fullName evidence="3 11">NEDD8-activating enzyme E1 catalytic subunit</fullName>
        <ecNumber evidence="8 11">6.2.1.64</ecNumber>
    </recommendedName>
</protein>
<keyword evidence="7 11" id="KW-0067">ATP-binding</keyword>
<comment type="caution">
    <text evidence="13">The sequence shown here is derived from an EMBL/GenBank/DDBJ whole genome shotgun (WGS) entry which is preliminary data.</text>
</comment>
<dbReference type="UniPathway" id="UPA00885"/>
<evidence type="ECO:0000256" key="7">
    <source>
        <dbReference type="ARBA" id="ARBA00022840"/>
    </source>
</evidence>
<reference evidence="13" key="1">
    <citation type="journal article" date="2020" name="bioRxiv">
        <title>Comparative genomics of Chlamydomonas.</title>
        <authorList>
            <person name="Craig R.J."/>
            <person name="Hasan A.R."/>
            <person name="Ness R.W."/>
            <person name="Keightley P.D."/>
        </authorList>
    </citation>
    <scope>NUCLEOTIDE SEQUENCE</scope>
    <source>
        <strain evidence="13">CCAP 11/173</strain>
    </source>
</reference>
<comment type="pathway">
    <text evidence="1 11">Protein modification; protein neddylation.</text>
</comment>
<evidence type="ECO:0000256" key="3">
    <source>
        <dbReference type="ARBA" id="ARBA00015203"/>
    </source>
</evidence>
<dbReference type="InterPro" id="IPR000594">
    <property type="entry name" value="ThiF_NAD_FAD-bd"/>
</dbReference>
<evidence type="ECO:0000313" key="14">
    <source>
        <dbReference type="Proteomes" id="UP000613740"/>
    </source>
</evidence>
<dbReference type="OrthoDB" id="10255449at2759"/>
<dbReference type="GO" id="GO:0005524">
    <property type="term" value="F:ATP binding"/>
    <property type="evidence" value="ECO:0007669"/>
    <property type="project" value="UniProtKB-UniRule"/>
</dbReference>
<keyword evidence="14" id="KW-1185">Reference proteome</keyword>
<dbReference type="SUPFAM" id="SSF69572">
    <property type="entry name" value="Activating enzymes of the ubiquitin-like proteins"/>
    <property type="match status" value="1"/>
</dbReference>
<dbReference type="InterPro" id="IPR045886">
    <property type="entry name" value="ThiF/MoeB/HesA"/>
</dbReference>
<evidence type="ECO:0000256" key="6">
    <source>
        <dbReference type="ARBA" id="ARBA00022786"/>
    </source>
</evidence>
<dbReference type="PANTHER" id="PTHR10953:SF6">
    <property type="entry name" value="NEDD8-ACTIVATING ENZYME E1 CATALYTIC SUBUNIT"/>
    <property type="match status" value="1"/>
</dbReference>
<evidence type="ECO:0000256" key="8">
    <source>
        <dbReference type="ARBA" id="ARBA00023624"/>
    </source>
</evidence>
<accession>A0A835WTY5</accession>
<dbReference type="SMART" id="SM01181">
    <property type="entry name" value="E2_bind"/>
    <property type="match status" value="1"/>
</dbReference>
<sequence length="519" mass="57975">MDTIDVSNLNRQFLFRMKDVGQPKATVAAERINARVPGVKVTPVFGRIEDQPADWYRAFSLIILGLDSLEARRYMNSVVCGFLEYDEEGQPDLSTVKPMVDGGTEGFKGHARVILPGHTPCFECTLWLFPPQTKFPLCTLAETPRSPAHCIEYAHLILWGQVRPGEEFDTDNEEHMKWVYDKAAERAKQYGIPGVTFQLTQGVVKNIIPAIASTNAIISAQCVLEALKTLTCFSTGLDNYMMYVGSTGLYTHTAKYEKDPACPVCSAGVPLEVDPHATLQQFIDQLLADPALGKLLSAPSVSYGSTNLYGRGVFEAETRPNLARRLTELLGGGPEAAEGAVLTVNDKKLRGPLRLTMAVDMISRPIYDRKYSPLKRISWAWRALATYTSFITWLFSTPWLAVRQLAPSNFQDTLSEMERSYFDFVTPITNFVQDTSYKAFSMTDSTIDWSINTATHIYHNNLKGFEHTFDHFLNNMEHRVRILKDDGLSGIGKALSFDVHTPIIQKTPLAHTTIGEKLS</sequence>
<evidence type="ECO:0000256" key="11">
    <source>
        <dbReference type="RuleBase" id="RU368009"/>
    </source>
</evidence>
<dbReference type="Gene3D" id="3.10.290.20">
    <property type="entry name" value="Ubiquitin-like 2 activating enzyme e1b. Chain: B, domain 3"/>
    <property type="match status" value="1"/>
</dbReference>
<dbReference type="AlphaFoldDB" id="A0A835WTY5"/>
<dbReference type="GO" id="GO:0045116">
    <property type="term" value="P:protein neddylation"/>
    <property type="evidence" value="ECO:0007669"/>
    <property type="project" value="UniProtKB-UniRule"/>
</dbReference>
<dbReference type="GO" id="GO:0005737">
    <property type="term" value="C:cytoplasm"/>
    <property type="evidence" value="ECO:0007669"/>
    <property type="project" value="TreeGrafter"/>
</dbReference>
<proteinExistence type="inferred from homology"/>
<dbReference type="EMBL" id="JAEHOD010000005">
    <property type="protein sequence ID" value="KAG2452686.1"/>
    <property type="molecule type" value="Genomic_DNA"/>
</dbReference>
<dbReference type="Gene3D" id="1.10.10.520">
    <property type="entry name" value="Ubiquitin activating enzymes (Uba3). Chain: B, domain 2"/>
    <property type="match status" value="1"/>
</dbReference>
<dbReference type="EC" id="6.2.1.64" evidence="8 11"/>
<dbReference type="Gene3D" id="3.40.50.720">
    <property type="entry name" value="NAD(P)-binding Rossmann-like Domain"/>
    <property type="match status" value="1"/>
</dbReference>
<comment type="function">
    <text evidence="11">Catalytic subunit of the dimeric E1 enzyme, which activates NEDD8.</text>
</comment>
<dbReference type="GO" id="GO:0005634">
    <property type="term" value="C:nucleus"/>
    <property type="evidence" value="ECO:0007669"/>
    <property type="project" value="TreeGrafter"/>
</dbReference>
<dbReference type="FunFam" id="1.10.10.520:FF:000001">
    <property type="entry name" value="NEDD8-activating enzyme E1 catalytic subunit"/>
    <property type="match status" value="1"/>
</dbReference>
<organism evidence="13 14">
    <name type="scientific">Chlamydomonas schloesseri</name>
    <dbReference type="NCBI Taxonomy" id="2026947"/>
    <lineage>
        <taxon>Eukaryota</taxon>
        <taxon>Viridiplantae</taxon>
        <taxon>Chlorophyta</taxon>
        <taxon>core chlorophytes</taxon>
        <taxon>Chlorophyceae</taxon>
        <taxon>CS clade</taxon>
        <taxon>Chlamydomonadales</taxon>
        <taxon>Chlamydomonadaceae</taxon>
        <taxon>Chlamydomonas</taxon>
    </lineage>
</organism>
<name>A0A835WTY5_9CHLO</name>
<evidence type="ECO:0000256" key="2">
    <source>
        <dbReference type="ARBA" id="ARBA00006310"/>
    </source>
</evidence>
<keyword evidence="5 11" id="KW-0547">Nucleotide-binding</keyword>
<dbReference type="GO" id="GO:0019781">
    <property type="term" value="F:NEDD8 activating enzyme activity"/>
    <property type="evidence" value="ECO:0007669"/>
    <property type="project" value="UniProtKB-UniRule"/>
</dbReference>
<evidence type="ECO:0000256" key="5">
    <source>
        <dbReference type="ARBA" id="ARBA00022741"/>
    </source>
</evidence>
<evidence type="ECO:0000256" key="4">
    <source>
        <dbReference type="ARBA" id="ARBA00022598"/>
    </source>
</evidence>
<evidence type="ECO:0000313" key="13">
    <source>
        <dbReference type="EMBL" id="KAG2452686.1"/>
    </source>
</evidence>
<evidence type="ECO:0000256" key="10">
    <source>
        <dbReference type="PROSITE-ProRule" id="PRU10132"/>
    </source>
</evidence>
<dbReference type="Proteomes" id="UP000613740">
    <property type="component" value="Unassembled WGS sequence"/>
</dbReference>
<dbReference type="InterPro" id="IPR014929">
    <property type="entry name" value="E2-binding"/>
</dbReference>
<keyword evidence="6 11" id="KW-0833">Ubl conjugation pathway</keyword>
<dbReference type="InterPro" id="IPR035985">
    <property type="entry name" value="Ubiquitin-activating_enz"/>
</dbReference>